<keyword evidence="1" id="KW-0732">Signal</keyword>
<dbReference type="HOGENOM" id="CLU_2157420_0_0_11"/>
<dbReference type="EMBL" id="CP001821">
    <property type="protein sequence ID" value="ACZ29896.1"/>
    <property type="molecule type" value="Genomic_DNA"/>
</dbReference>
<dbReference type="AlphaFoldDB" id="D1BY53"/>
<keyword evidence="3" id="KW-1185">Reference proteome</keyword>
<organism evidence="2 3">
    <name type="scientific">Xylanimonas cellulosilytica (strain DSM 15894 / JCM 12276 / CECT 5975 / KCTC 9989 / LMG 20990 / NBRC 107835 / XIL07)</name>
    <dbReference type="NCBI Taxonomy" id="446471"/>
    <lineage>
        <taxon>Bacteria</taxon>
        <taxon>Bacillati</taxon>
        <taxon>Actinomycetota</taxon>
        <taxon>Actinomycetes</taxon>
        <taxon>Micrococcales</taxon>
        <taxon>Promicromonosporaceae</taxon>
        <taxon>Xylanimonas</taxon>
    </lineage>
</organism>
<gene>
    <name evidence="2" type="ordered locus">Xcel_0864</name>
</gene>
<accession>D1BY53</accession>
<evidence type="ECO:0000256" key="1">
    <source>
        <dbReference type="SAM" id="SignalP"/>
    </source>
</evidence>
<dbReference type="Proteomes" id="UP000002255">
    <property type="component" value="Chromosome"/>
</dbReference>
<reference evidence="2 3" key="2">
    <citation type="journal article" date="2010" name="Stand. Genomic Sci.">
        <title>Complete genome sequence of Xylanimonas cellulosilytica type strain (XIL07).</title>
        <authorList>
            <person name="Foster B."/>
            <person name="Pukall R."/>
            <person name="Abt B."/>
            <person name="Nolan M."/>
            <person name="Glavina Del Rio T."/>
            <person name="Chen F."/>
            <person name="Lucas S."/>
            <person name="Tice H."/>
            <person name="Pitluck S."/>
            <person name="Cheng J.-F."/>
            <person name="Chertkov O."/>
            <person name="Brettin T."/>
            <person name="Han C."/>
            <person name="Detter J.C."/>
            <person name="Bruce D."/>
            <person name="Goodwin L."/>
            <person name="Ivanova N."/>
            <person name="Mavromatis K."/>
            <person name="Pati A."/>
            <person name="Mikhailova N."/>
            <person name="Chen A."/>
            <person name="Palaniappan K."/>
            <person name="Land M."/>
            <person name="Hauser L."/>
            <person name="Chang Y.-J."/>
            <person name="Jeffries C.D."/>
            <person name="Chain P."/>
            <person name="Rohde M."/>
            <person name="Goeker M."/>
            <person name="Bristow J."/>
            <person name="Eisen J.A."/>
            <person name="Markowitz V."/>
            <person name="Hugenholtz P."/>
            <person name="Kyrpides N.C."/>
            <person name="Klenk H.-P."/>
            <person name="Lapidus A."/>
        </authorList>
    </citation>
    <scope>NUCLEOTIDE SEQUENCE [LARGE SCALE GENOMIC DNA]</scope>
    <source>
        <strain evidence="3">DSM 15894 / CECT 5975 / LMG 20990 / XIL07</strain>
    </source>
</reference>
<feature type="signal peptide" evidence="1">
    <location>
        <begin position="1"/>
        <end position="18"/>
    </location>
</feature>
<dbReference type="RefSeq" id="WP_012877638.1">
    <property type="nucleotide sequence ID" value="NC_013530.1"/>
</dbReference>
<proteinExistence type="predicted"/>
<dbReference type="KEGG" id="xce:Xcel_0864"/>
<dbReference type="OrthoDB" id="5196165at2"/>
<reference evidence="3" key="1">
    <citation type="submission" date="2009-11" db="EMBL/GenBank/DDBJ databases">
        <title>The complete chromosome of Xylanimonas cellulosilytica DSM 15894.</title>
        <authorList>
            <consortium name="US DOE Joint Genome Institute (JGI-PGF)"/>
            <person name="Lucas S."/>
            <person name="Copeland A."/>
            <person name="Lapidus A."/>
            <person name="Glavina del Rio T."/>
            <person name="Dalin E."/>
            <person name="Tice H."/>
            <person name="Bruce D."/>
            <person name="Goodwin L."/>
            <person name="Pitluck S."/>
            <person name="Kyrpides N."/>
            <person name="Mavromatis K."/>
            <person name="Ivanova N."/>
            <person name="Mikhailova N."/>
            <person name="Foster B."/>
            <person name="Clum A."/>
            <person name="Brettin T."/>
            <person name="Detter J.C."/>
            <person name="Han C."/>
            <person name="Larimer F."/>
            <person name="Land M."/>
            <person name="Hauser L."/>
            <person name="Markowitz V."/>
            <person name="Cheng J.F."/>
            <person name="Hugenholtz P."/>
            <person name="Woyke T."/>
            <person name="Wu D."/>
            <person name="Gehrich-Schroeter G."/>
            <person name="Schneider S."/>
            <person name="Pukall S.R."/>
            <person name="Klenk H.P."/>
            <person name="Eisen J.A."/>
        </authorList>
    </citation>
    <scope>NUCLEOTIDE SEQUENCE [LARGE SCALE GENOMIC DNA]</scope>
    <source>
        <strain evidence="3">DSM 15894 / CECT 5975 / LMG 20990 / XIL07</strain>
    </source>
</reference>
<evidence type="ECO:0000313" key="3">
    <source>
        <dbReference type="Proteomes" id="UP000002255"/>
    </source>
</evidence>
<dbReference type="STRING" id="446471.Xcel_0864"/>
<feature type="chain" id="PRO_5003021842" evidence="1">
    <location>
        <begin position="19"/>
        <end position="111"/>
    </location>
</feature>
<protein>
    <submittedName>
        <fullName evidence="2">Uncharacterized protein</fullName>
    </submittedName>
</protein>
<name>D1BY53_XYLCX</name>
<sequence length="111" mass="11454">MGVAAILALTVSAAPASAQLGLKSTSGANYSQDFNTAGSVRACDMVADSHAVFAEFTITGSGTLQSVRDGNGASNACEATGDYGARKIYKHRITVDKQLAPDAHGDWKYPS</sequence>
<evidence type="ECO:0000313" key="2">
    <source>
        <dbReference type="EMBL" id="ACZ29896.1"/>
    </source>
</evidence>